<feature type="compositionally biased region" description="Polar residues" evidence="1">
    <location>
        <begin position="286"/>
        <end position="296"/>
    </location>
</feature>
<feature type="region of interest" description="Disordered" evidence="1">
    <location>
        <begin position="49"/>
        <end position="166"/>
    </location>
</feature>
<accession>V4KL50</accession>
<protein>
    <recommendedName>
        <fullName evidence="5">Membrane protein of ER body-like protein</fullName>
    </recommendedName>
</protein>
<dbReference type="EMBL" id="KI517748">
    <property type="protein sequence ID" value="ESQ31969.1"/>
    <property type="molecule type" value="Genomic_DNA"/>
</dbReference>
<dbReference type="Gramene" id="ESQ31969">
    <property type="protein sequence ID" value="ESQ31969"/>
    <property type="gene ID" value="EUTSA_v10004019mg"/>
</dbReference>
<organism evidence="3 4">
    <name type="scientific">Eutrema salsugineum</name>
    <name type="common">Saltwater cress</name>
    <name type="synonym">Sisymbrium salsugineum</name>
    <dbReference type="NCBI Taxonomy" id="72664"/>
    <lineage>
        <taxon>Eukaryota</taxon>
        <taxon>Viridiplantae</taxon>
        <taxon>Streptophyta</taxon>
        <taxon>Embryophyta</taxon>
        <taxon>Tracheophyta</taxon>
        <taxon>Spermatophyta</taxon>
        <taxon>Magnoliopsida</taxon>
        <taxon>eudicotyledons</taxon>
        <taxon>Gunneridae</taxon>
        <taxon>Pentapetalae</taxon>
        <taxon>rosids</taxon>
        <taxon>malvids</taxon>
        <taxon>Brassicales</taxon>
        <taxon>Brassicaceae</taxon>
        <taxon>Eutremeae</taxon>
        <taxon>Eutrema</taxon>
    </lineage>
</organism>
<dbReference type="GO" id="GO:0009753">
    <property type="term" value="P:response to jasmonic acid"/>
    <property type="evidence" value="ECO:0007669"/>
    <property type="project" value="EnsemblPlants"/>
</dbReference>
<keyword evidence="2" id="KW-0472">Membrane</keyword>
<dbReference type="PANTHER" id="PTHR38937">
    <property type="entry name" value="MEMBRANE PROTEIN OF ER BODY-LIKE PROTEIN"/>
    <property type="match status" value="1"/>
</dbReference>
<dbReference type="STRING" id="72664.V4KL50"/>
<feature type="compositionally biased region" description="Polar residues" evidence="1">
    <location>
        <begin position="94"/>
        <end position="125"/>
    </location>
</feature>
<keyword evidence="2" id="KW-0812">Transmembrane</keyword>
<feature type="compositionally biased region" description="Acidic residues" evidence="1">
    <location>
        <begin position="136"/>
        <end position="149"/>
    </location>
</feature>
<evidence type="ECO:0000256" key="2">
    <source>
        <dbReference type="SAM" id="Phobius"/>
    </source>
</evidence>
<feature type="region of interest" description="Disordered" evidence="1">
    <location>
        <begin position="279"/>
        <end position="304"/>
    </location>
</feature>
<feature type="compositionally biased region" description="Low complexity" evidence="1">
    <location>
        <begin position="76"/>
        <end position="88"/>
    </location>
</feature>
<dbReference type="PANTHER" id="PTHR38937:SF2">
    <property type="entry name" value="MEMBRANE PROTEIN OF ER BODY-LIKE PROTEIN ISOFORM X1"/>
    <property type="match status" value="1"/>
</dbReference>
<evidence type="ECO:0008006" key="5">
    <source>
        <dbReference type="Google" id="ProtNLM"/>
    </source>
</evidence>
<reference evidence="3 4" key="1">
    <citation type="journal article" date="2013" name="Front. Plant Sci.">
        <title>The Reference Genome of the Halophytic Plant Eutrema salsugineum.</title>
        <authorList>
            <person name="Yang R."/>
            <person name="Jarvis D.E."/>
            <person name="Chen H."/>
            <person name="Beilstein M.A."/>
            <person name="Grimwood J."/>
            <person name="Jenkins J."/>
            <person name="Shu S."/>
            <person name="Prochnik S."/>
            <person name="Xin M."/>
            <person name="Ma C."/>
            <person name="Schmutz J."/>
            <person name="Wing R.A."/>
            <person name="Mitchell-Olds T."/>
            <person name="Schumaker K.S."/>
            <person name="Wang X."/>
        </authorList>
    </citation>
    <scope>NUCLEOTIDE SEQUENCE [LARGE SCALE GENOMIC DNA]</scope>
</reference>
<gene>
    <name evidence="3" type="ORF">EUTSA_v10004019mg</name>
</gene>
<dbReference type="InterPro" id="IPR052843">
    <property type="entry name" value="ER_body_metal_sequester"/>
</dbReference>
<dbReference type="OMA" id="NFYLHAF"/>
<feature type="transmembrane region" description="Helical" evidence="2">
    <location>
        <begin position="389"/>
        <end position="409"/>
    </location>
</feature>
<dbReference type="GO" id="GO:0005381">
    <property type="term" value="F:iron ion transmembrane transporter activity"/>
    <property type="evidence" value="ECO:0007669"/>
    <property type="project" value="EnsemblPlants"/>
</dbReference>
<evidence type="ECO:0000256" key="1">
    <source>
        <dbReference type="SAM" id="MobiDB-lite"/>
    </source>
</evidence>
<feature type="compositionally biased region" description="Basic and acidic residues" evidence="1">
    <location>
        <begin position="150"/>
        <end position="166"/>
    </location>
</feature>
<evidence type="ECO:0000313" key="3">
    <source>
        <dbReference type="EMBL" id="ESQ31969.1"/>
    </source>
</evidence>
<dbReference type="eggNOG" id="ENOG502QQ85">
    <property type="taxonomic scope" value="Eukaryota"/>
</dbReference>
<dbReference type="OrthoDB" id="1924921at2759"/>
<evidence type="ECO:0000313" key="4">
    <source>
        <dbReference type="Proteomes" id="UP000030689"/>
    </source>
</evidence>
<dbReference type="KEGG" id="eus:EUTSA_v10004019mg"/>
<keyword evidence="4" id="KW-1185">Reference proteome</keyword>
<dbReference type="GO" id="GO:0005384">
    <property type="term" value="F:manganese ion transmembrane transporter activity"/>
    <property type="evidence" value="ECO:0007669"/>
    <property type="project" value="EnsemblPlants"/>
</dbReference>
<proteinExistence type="predicted"/>
<dbReference type="AlphaFoldDB" id="V4KL50"/>
<sequence>MEKLDRPVNGDWFGESEIVDADLLVNLLEAYRFGKDNVPAGKIRFKAEVTAPPDNTTEMQGEEDDDGSQGLVGNTSVHESMSSVSSNSDPIILDTTSETGSDNEPGSNEESGNSWLESNSTNLPNAENERQRSTEEGEVEEECEIEEEKEANSERSSSEPEEKSDLEKLLAIQENYELYCPSCSSCITRKVILKKKKHEKLGDLSANLKSDVHVVNESSEIEEIEPPVKVHVPETRNKNDDQEDKKEGFIFTCLACLKHFLRSGVRILQLDYVREKPVDEPAQLEASKSSSTTEPPAQNKPDGERLAIELLKSTVYGGLSETITSLGVVSSASAAGSSTENILALAVANLAGGLIVLAQNLQDLRNSSEQEKDRYEELLGRRANIRMHILVAVLSYIFFGLIPPLVYAFSFYETGIKNYKLVSVFSVSLVCVILLGMVKVYVRKPPNLREPPKSYLKSAAYYTSVVVASSGITYVVGDIVGGYIGKLGWFSLDQIGLTSTFDRTKTEEYRFTNI</sequence>
<keyword evidence="2" id="KW-1133">Transmembrane helix</keyword>
<dbReference type="Proteomes" id="UP000030689">
    <property type="component" value="Unassembled WGS sequence"/>
</dbReference>
<feature type="transmembrane region" description="Helical" evidence="2">
    <location>
        <begin position="459"/>
        <end position="484"/>
    </location>
</feature>
<dbReference type="GO" id="GO:0010168">
    <property type="term" value="C:ER body"/>
    <property type="evidence" value="ECO:0007669"/>
    <property type="project" value="EnsemblPlants"/>
</dbReference>
<feature type="transmembrane region" description="Helical" evidence="2">
    <location>
        <begin position="421"/>
        <end position="438"/>
    </location>
</feature>
<name>V4KL50_EUTSA</name>